<dbReference type="RefSeq" id="WP_223791840.1">
    <property type="nucleotide sequence ID" value="NZ_JAIOUQ010000009.1"/>
</dbReference>
<accession>A0A8T5UYQ1</accession>
<sequence>MDLVLYGFDKVETAIQNKLKTLINPGAITYQVDENGTPIFDDQGNRLPLLDDNGDPIPDTSPIALNVLLHKPENLEMFDGTVIILKIIQVPETGPKGMGKQMDKAVLNGTAYLFVNGDDDDATLLCKRYTDIIGALFKIKTLLSDEFPGTQVLKPGGPVHDFRIVNVDPKNPKMPHKTTASATSFRIFKPPEKPVTIP</sequence>
<evidence type="ECO:0000313" key="2">
    <source>
        <dbReference type="Proteomes" id="UP000825933"/>
    </source>
</evidence>
<protein>
    <submittedName>
        <fullName evidence="1">Uncharacterized protein</fullName>
    </submittedName>
</protein>
<dbReference type="EMBL" id="JAIOUQ010000009">
    <property type="protein sequence ID" value="MBZ2166300.1"/>
    <property type="molecule type" value="Genomic_DNA"/>
</dbReference>
<name>A0A8T5UYQ1_9EURY</name>
<proteinExistence type="predicted"/>
<gene>
    <name evidence="1" type="ORF">K8N75_09650</name>
</gene>
<organism evidence="1 2">
    <name type="scientific">Methanobacterium spitsbergense</name>
    <dbReference type="NCBI Taxonomy" id="2874285"/>
    <lineage>
        <taxon>Archaea</taxon>
        <taxon>Methanobacteriati</taxon>
        <taxon>Methanobacteriota</taxon>
        <taxon>Methanomada group</taxon>
        <taxon>Methanobacteria</taxon>
        <taxon>Methanobacteriales</taxon>
        <taxon>Methanobacteriaceae</taxon>
        <taxon>Methanobacterium</taxon>
    </lineage>
</organism>
<evidence type="ECO:0000313" key="1">
    <source>
        <dbReference type="EMBL" id="MBZ2166300.1"/>
    </source>
</evidence>
<comment type="caution">
    <text evidence="1">The sequence shown here is derived from an EMBL/GenBank/DDBJ whole genome shotgun (WGS) entry which is preliminary data.</text>
</comment>
<keyword evidence="2" id="KW-1185">Reference proteome</keyword>
<dbReference type="AlphaFoldDB" id="A0A8T5UYQ1"/>
<reference evidence="2" key="1">
    <citation type="journal article" date="2022" name="Microbiol. Resour. Announc.">
        <title>Draft Genome Sequence of a Methanogenic Archaeon from West Spitsbergen Permafrost.</title>
        <authorList>
            <person name="Trubitsyn V."/>
            <person name="Rivkina E."/>
            <person name="Shcherbakova V."/>
        </authorList>
    </citation>
    <scope>NUCLEOTIDE SEQUENCE [LARGE SCALE GENOMIC DNA]</scope>
    <source>
        <strain evidence="2">VT</strain>
    </source>
</reference>
<dbReference type="Proteomes" id="UP000825933">
    <property type="component" value="Unassembled WGS sequence"/>
</dbReference>